<sequence>MSLDATIWAWQQEKISSSEKLVLLSMADRANENHICWPSVTRLSKDTCLHRETIMKAVENLSKAGKIEVIKKGGRNNRYLLIGVKCSHERAYLSDQSRKPDQSEKSYQDQSEKSYQNQSENPDSNLSKNLSKKPSTSSTGGRRLFSDSIFLKAEKRWPEYDIDSCYQQWSAWTKEETKKNGTVIKNLGAAFLGWMQTDAKDNPPSPPTASKIAEN</sequence>
<dbReference type="InterPro" id="IPR036388">
    <property type="entry name" value="WH-like_DNA-bd_sf"/>
</dbReference>
<comment type="caution">
    <text evidence="2">The sequence shown here is derived from an EMBL/GenBank/DDBJ whole genome shotgun (WGS) entry which is preliminary data.</text>
</comment>
<name>A0A1E5Q6J5_9PROT</name>
<feature type="compositionally biased region" description="Basic and acidic residues" evidence="1">
    <location>
        <begin position="93"/>
        <end position="112"/>
    </location>
</feature>
<reference evidence="3" key="1">
    <citation type="submission" date="2016-07" db="EMBL/GenBank/DDBJ databases">
        <authorList>
            <person name="Florea S."/>
            <person name="Webb J.S."/>
            <person name="Jaromczyk J."/>
            <person name="Schardl C.L."/>
        </authorList>
    </citation>
    <scope>NUCLEOTIDE SEQUENCE [LARGE SCALE GENOMIC DNA]</scope>
    <source>
        <strain evidence="3">MV-1</strain>
    </source>
</reference>
<protein>
    <recommendedName>
        <fullName evidence="4">Helix-turn-helix domain-containing protein</fullName>
    </recommendedName>
</protein>
<dbReference type="STRING" id="28181.BEN30_12050"/>
<dbReference type="RefSeq" id="WP_069958328.1">
    <property type="nucleotide sequence ID" value="NZ_MCGG01000031.1"/>
</dbReference>
<dbReference type="Pfam" id="PF13730">
    <property type="entry name" value="HTH_36"/>
    <property type="match status" value="1"/>
</dbReference>
<dbReference type="OrthoDB" id="8076130at2"/>
<proteinExistence type="predicted"/>
<dbReference type="Gene3D" id="1.10.10.10">
    <property type="entry name" value="Winged helix-like DNA-binding domain superfamily/Winged helix DNA-binding domain"/>
    <property type="match status" value="1"/>
</dbReference>
<evidence type="ECO:0008006" key="4">
    <source>
        <dbReference type="Google" id="ProtNLM"/>
    </source>
</evidence>
<feature type="compositionally biased region" description="Low complexity" evidence="1">
    <location>
        <begin position="121"/>
        <end position="139"/>
    </location>
</feature>
<evidence type="ECO:0000313" key="2">
    <source>
        <dbReference type="EMBL" id="OEJ66585.1"/>
    </source>
</evidence>
<gene>
    <name evidence="2" type="ORF">BEN30_12050</name>
</gene>
<feature type="region of interest" description="Disordered" evidence="1">
    <location>
        <begin position="93"/>
        <end position="141"/>
    </location>
</feature>
<evidence type="ECO:0000256" key="1">
    <source>
        <dbReference type="SAM" id="MobiDB-lite"/>
    </source>
</evidence>
<accession>A0A1E5Q6J5</accession>
<organism evidence="2 3">
    <name type="scientific">Magnetovibrio blakemorei</name>
    <dbReference type="NCBI Taxonomy" id="28181"/>
    <lineage>
        <taxon>Bacteria</taxon>
        <taxon>Pseudomonadati</taxon>
        <taxon>Pseudomonadota</taxon>
        <taxon>Alphaproteobacteria</taxon>
        <taxon>Rhodospirillales</taxon>
        <taxon>Magnetovibrionaceae</taxon>
        <taxon>Magnetovibrio</taxon>
    </lineage>
</organism>
<keyword evidence="3" id="KW-1185">Reference proteome</keyword>
<dbReference type="EMBL" id="MCGG01000031">
    <property type="protein sequence ID" value="OEJ66585.1"/>
    <property type="molecule type" value="Genomic_DNA"/>
</dbReference>
<dbReference type="Proteomes" id="UP000095347">
    <property type="component" value="Unassembled WGS sequence"/>
</dbReference>
<dbReference type="AlphaFoldDB" id="A0A1E5Q6J5"/>
<evidence type="ECO:0000313" key="3">
    <source>
        <dbReference type="Proteomes" id="UP000095347"/>
    </source>
</evidence>
<feature type="region of interest" description="Disordered" evidence="1">
    <location>
        <begin position="196"/>
        <end position="215"/>
    </location>
</feature>